<dbReference type="InterPro" id="IPR050406">
    <property type="entry name" value="FGGY_Carb_Kinase"/>
</dbReference>
<dbReference type="Pfam" id="PF00370">
    <property type="entry name" value="FGGY_N"/>
    <property type="match status" value="1"/>
</dbReference>
<keyword evidence="3 8" id="KW-0418">Kinase</keyword>
<name>A0A1H3RB61_9ACTN</name>
<keyword evidence="5" id="KW-0732">Signal</keyword>
<evidence type="ECO:0000259" key="7">
    <source>
        <dbReference type="Pfam" id="PF02782"/>
    </source>
</evidence>
<dbReference type="Proteomes" id="UP000242415">
    <property type="component" value="Unassembled WGS sequence"/>
</dbReference>
<feature type="domain" description="Carbohydrate kinase FGGY C-terminal" evidence="7">
    <location>
        <begin position="261"/>
        <end position="448"/>
    </location>
</feature>
<dbReference type="InterPro" id="IPR018484">
    <property type="entry name" value="FGGY_N"/>
</dbReference>
<gene>
    <name evidence="8" type="ORF">SAMN05444365_107153</name>
</gene>
<feature type="region of interest" description="Disordered" evidence="4">
    <location>
        <begin position="457"/>
        <end position="477"/>
    </location>
</feature>
<organism evidence="8 9">
    <name type="scientific">Micromonospora pattaloongensis</name>
    <dbReference type="NCBI Taxonomy" id="405436"/>
    <lineage>
        <taxon>Bacteria</taxon>
        <taxon>Bacillati</taxon>
        <taxon>Actinomycetota</taxon>
        <taxon>Actinomycetes</taxon>
        <taxon>Micromonosporales</taxon>
        <taxon>Micromonosporaceae</taxon>
        <taxon>Micromonospora</taxon>
    </lineage>
</organism>
<dbReference type="InterPro" id="IPR043129">
    <property type="entry name" value="ATPase_NBD"/>
</dbReference>
<dbReference type="InterPro" id="IPR018485">
    <property type="entry name" value="FGGY_C"/>
</dbReference>
<proteinExistence type="inferred from homology"/>
<dbReference type="STRING" id="405436.SAMN05444365_107153"/>
<feature type="chain" id="PRO_5039452403" evidence="5">
    <location>
        <begin position="27"/>
        <end position="477"/>
    </location>
</feature>
<dbReference type="PANTHER" id="PTHR43095:SF2">
    <property type="entry name" value="GLUCONOKINASE"/>
    <property type="match status" value="1"/>
</dbReference>
<evidence type="ECO:0000259" key="6">
    <source>
        <dbReference type="Pfam" id="PF00370"/>
    </source>
</evidence>
<dbReference type="AlphaFoldDB" id="A0A1H3RB61"/>
<dbReference type="GO" id="GO:0005975">
    <property type="term" value="P:carbohydrate metabolic process"/>
    <property type="evidence" value="ECO:0007669"/>
    <property type="project" value="InterPro"/>
</dbReference>
<keyword evidence="9" id="KW-1185">Reference proteome</keyword>
<keyword evidence="2" id="KW-0808">Transferase</keyword>
<evidence type="ECO:0000256" key="2">
    <source>
        <dbReference type="ARBA" id="ARBA00022679"/>
    </source>
</evidence>
<dbReference type="PIRSF" id="PIRSF000538">
    <property type="entry name" value="GlpK"/>
    <property type="match status" value="1"/>
</dbReference>
<dbReference type="Pfam" id="PF02782">
    <property type="entry name" value="FGGY_C"/>
    <property type="match status" value="1"/>
</dbReference>
<dbReference type="Gene3D" id="3.30.420.40">
    <property type="match status" value="2"/>
</dbReference>
<reference evidence="9" key="1">
    <citation type="submission" date="2016-10" db="EMBL/GenBank/DDBJ databases">
        <authorList>
            <person name="Varghese N."/>
            <person name="Submissions S."/>
        </authorList>
    </citation>
    <scope>NUCLEOTIDE SEQUENCE [LARGE SCALE GENOMIC DNA]</scope>
    <source>
        <strain evidence="9">DSM 45245</strain>
    </source>
</reference>
<feature type="region of interest" description="Disordered" evidence="4">
    <location>
        <begin position="338"/>
        <end position="362"/>
    </location>
</feature>
<dbReference type="SUPFAM" id="SSF53067">
    <property type="entry name" value="Actin-like ATPase domain"/>
    <property type="match status" value="2"/>
</dbReference>
<evidence type="ECO:0000256" key="4">
    <source>
        <dbReference type="SAM" id="MobiDB-lite"/>
    </source>
</evidence>
<evidence type="ECO:0000256" key="3">
    <source>
        <dbReference type="ARBA" id="ARBA00022777"/>
    </source>
</evidence>
<accession>A0A1H3RB61</accession>
<feature type="signal peptide" evidence="5">
    <location>
        <begin position="1"/>
        <end position="26"/>
    </location>
</feature>
<dbReference type="EMBL" id="FNPH01000007">
    <property type="protein sequence ID" value="SDZ22189.1"/>
    <property type="molecule type" value="Genomic_DNA"/>
</dbReference>
<protein>
    <submittedName>
        <fullName evidence="8">Gluconokinase</fullName>
    </submittedName>
</protein>
<evidence type="ECO:0000256" key="5">
    <source>
        <dbReference type="SAM" id="SignalP"/>
    </source>
</evidence>
<feature type="domain" description="Carbohydrate kinase FGGY N-terminal" evidence="6">
    <location>
        <begin position="14"/>
        <end position="252"/>
    </location>
</feature>
<dbReference type="PANTHER" id="PTHR43095">
    <property type="entry name" value="SUGAR KINASE"/>
    <property type="match status" value="1"/>
</dbReference>
<dbReference type="InterPro" id="IPR000577">
    <property type="entry name" value="Carb_kinase_FGGY"/>
</dbReference>
<sequence length="477" mass="50021">MAWIATGTVAAMSILALDLGTSSARAMVLDSAARPLPGALARRKVVITQGRDGAATIDVAVYLAAVVECLDELSAAGRLDGIALVVATGQWHSLLPVDVAGTPLGPVMTWLDTRAVAPETVSGPVDAAAFHQRTGAWWHRFFWTVRLRWLRERLGPGPVRFVGLLEYVYAVLLGDAPMSVSQASGTGMLDLATLDWDPEAVELAGVRPRELPPLAPAGWRGRLRPEYARRWPGLRDVPWAPSTGDGAASNVGSGCVDATRAAVTVGTSAAVRLVQPVPAGRPLPPLPQTLWRYRVDHERIVTGIAYSSGGNLFAWARRELRLPRGPELEAALQRVTPGAGVRADPRFGGDRPPGQAPPGSGQLAGLSFDTTAVELLAALMDGVCQQVAADLRLLESTVDRTVEVVLGGGAVAASPWWRRAFHETLAPRSVRRVANPEVGATGAALLALGALDGPGGLDAIGRTDEGGSSGSADPVSR</sequence>
<evidence type="ECO:0000313" key="9">
    <source>
        <dbReference type="Proteomes" id="UP000242415"/>
    </source>
</evidence>
<evidence type="ECO:0000256" key="1">
    <source>
        <dbReference type="ARBA" id="ARBA00009156"/>
    </source>
</evidence>
<evidence type="ECO:0000313" key="8">
    <source>
        <dbReference type="EMBL" id="SDZ22189.1"/>
    </source>
</evidence>
<comment type="similarity">
    <text evidence="1">Belongs to the FGGY kinase family.</text>
</comment>
<dbReference type="GO" id="GO:0016301">
    <property type="term" value="F:kinase activity"/>
    <property type="evidence" value="ECO:0007669"/>
    <property type="project" value="UniProtKB-KW"/>
</dbReference>